<feature type="region of interest" description="Disordered" evidence="1">
    <location>
        <begin position="223"/>
        <end position="242"/>
    </location>
</feature>
<feature type="compositionally biased region" description="Low complexity" evidence="1">
    <location>
        <begin position="196"/>
        <end position="209"/>
    </location>
</feature>
<sequence>MPAERRTFTTARPVKTERTHEENQERAYIAASRRSDRSLEARIESARRASEIHKKRTGRALRVTEQDVINEEMYEEEDDDLPTQYQRLNAHLHTSSVMFNKKLHDYIATQHGVRNMFMSQYQNSGPAYQQFGQQFPANGASFPQPNNWLNTPMLQPHQFAPSSPQGFQQTQQFSPTTTQPSQGYRQMPYYIPQRTQSQAQSQAQSQSQSHQRALSIQLPQGTSQFDLPAQPASAGVTTPQQELNRRLSLPPQAFQQQPNQSVERPTRPTLSRSPTAHSLQNRQSLSPQTASPTAGSVHDVSRVQSGPNTPSSYAMSPVNYPFSSQALNTNPLTLSMPPESQQFIGSALDLNDPRTATLMAGSENIPQPFTTYTYNPNKVTRTSSTSSMSDNTTGPAQTLSSALNLKTEPISGATSPAIPTAVTESLFANDTFFTAGSNDYNSFSYFQDSDFTQPFDDHSLNDQDNGNSFVNWD</sequence>
<dbReference type="EMBL" id="GL534277">
    <property type="protein sequence ID" value="EFQ92517.1"/>
    <property type="molecule type" value="Genomic_DNA"/>
</dbReference>
<dbReference type="OrthoDB" id="5397087at2759"/>
<feature type="region of interest" description="Disordered" evidence="1">
    <location>
        <begin position="152"/>
        <end position="214"/>
    </location>
</feature>
<dbReference type="HOGENOM" id="CLU_039192_1_0_1"/>
<accession>E3RP26</accession>
<feature type="region of interest" description="Disordered" evidence="1">
    <location>
        <begin position="1"/>
        <end position="37"/>
    </location>
</feature>
<dbReference type="KEGG" id="pte:PTT_10357"/>
<evidence type="ECO:0000313" key="2">
    <source>
        <dbReference type="EMBL" id="EFQ92517.1"/>
    </source>
</evidence>
<evidence type="ECO:0000313" key="3">
    <source>
        <dbReference type="Proteomes" id="UP000001067"/>
    </source>
</evidence>
<dbReference type="eggNOG" id="ENOG502S5P0">
    <property type="taxonomic scope" value="Eukaryota"/>
</dbReference>
<organism evidence="3">
    <name type="scientific">Pyrenophora teres f. teres (strain 0-1)</name>
    <name type="common">Barley net blotch fungus</name>
    <name type="synonym">Drechslera teres f. teres</name>
    <dbReference type="NCBI Taxonomy" id="861557"/>
    <lineage>
        <taxon>Eukaryota</taxon>
        <taxon>Fungi</taxon>
        <taxon>Dikarya</taxon>
        <taxon>Ascomycota</taxon>
        <taxon>Pezizomycotina</taxon>
        <taxon>Dothideomycetes</taxon>
        <taxon>Pleosporomycetidae</taxon>
        <taxon>Pleosporales</taxon>
        <taxon>Pleosporineae</taxon>
        <taxon>Pleosporaceae</taxon>
        <taxon>Pyrenophora</taxon>
    </lineage>
</organism>
<keyword evidence="3" id="KW-1185">Reference proteome</keyword>
<name>E3RP26_PYRTT</name>
<dbReference type="Proteomes" id="UP000001067">
    <property type="component" value="Unassembled WGS sequence"/>
</dbReference>
<dbReference type="STRING" id="861557.E3RP26"/>
<feature type="compositionally biased region" description="Polar residues" evidence="1">
    <location>
        <begin position="253"/>
        <end position="294"/>
    </location>
</feature>
<reference evidence="2 3" key="1">
    <citation type="journal article" date="2010" name="Genome Biol.">
        <title>A first genome assembly of the barley fungal pathogen Pyrenophora teres f. teres.</title>
        <authorList>
            <person name="Ellwood S.R."/>
            <person name="Liu Z."/>
            <person name="Syme R.A."/>
            <person name="Lai Z."/>
            <person name="Hane J.K."/>
            <person name="Keiper F."/>
            <person name="Moffat C.S."/>
            <person name="Oliver R.P."/>
            <person name="Friesen T.L."/>
        </authorList>
    </citation>
    <scope>NUCLEOTIDE SEQUENCE [LARGE SCALE GENOMIC DNA]</scope>
    <source>
        <strain evidence="2 3">0-1</strain>
    </source>
</reference>
<protein>
    <submittedName>
        <fullName evidence="2">Uncharacterized protein</fullName>
    </submittedName>
</protein>
<dbReference type="AlphaFoldDB" id="E3RP26"/>
<feature type="compositionally biased region" description="Polar residues" evidence="1">
    <location>
        <begin position="302"/>
        <end position="314"/>
    </location>
</feature>
<feature type="compositionally biased region" description="Low complexity" evidence="1">
    <location>
        <begin position="161"/>
        <end position="183"/>
    </location>
</feature>
<proteinExistence type="predicted"/>
<feature type="region of interest" description="Disordered" evidence="1">
    <location>
        <begin position="250"/>
        <end position="316"/>
    </location>
</feature>
<gene>
    <name evidence="2" type="ORF">PTT_10357</name>
</gene>
<evidence type="ECO:0000256" key="1">
    <source>
        <dbReference type="SAM" id="MobiDB-lite"/>
    </source>
</evidence>
<feature type="compositionally biased region" description="Basic and acidic residues" evidence="1">
    <location>
        <begin position="14"/>
        <end position="25"/>
    </location>
</feature>